<feature type="transmembrane region" description="Helical" evidence="1">
    <location>
        <begin position="85"/>
        <end position="106"/>
    </location>
</feature>
<keyword evidence="3" id="KW-1185">Reference proteome</keyword>
<protein>
    <submittedName>
        <fullName evidence="2">Uncharacterized protein</fullName>
    </submittedName>
</protein>
<reference evidence="2 3" key="1">
    <citation type="submission" date="2020-08" db="EMBL/GenBank/DDBJ databases">
        <title>Cohnella phylogeny.</title>
        <authorList>
            <person name="Dunlap C."/>
        </authorList>
    </citation>
    <scope>NUCLEOTIDE SEQUENCE [LARGE SCALE GENOMIC DNA]</scope>
    <source>
        <strain evidence="2 3">DSM 28246</strain>
    </source>
</reference>
<comment type="caution">
    <text evidence="2">The sequence shown here is derived from an EMBL/GenBank/DDBJ whole genome shotgun (WGS) entry which is preliminary data.</text>
</comment>
<name>A0A7X0VEN0_9BACL</name>
<keyword evidence="1" id="KW-0472">Membrane</keyword>
<evidence type="ECO:0000313" key="2">
    <source>
        <dbReference type="EMBL" id="MBB6671182.1"/>
    </source>
</evidence>
<feature type="transmembrane region" description="Helical" evidence="1">
    <location>
        <begin position="5"/>
        <end position="24"/>
    </location>
</feature>
<evidence type="ECO:0000256" key="1">
    <source>
        <dbReference type="SAM" id="Phobius"/>
    </source>
</evidence>
<dbReference type="RefSeq" id="WP_185142668.1">
    <property type="nucleotide sequence ID" value="NZ_JACJVP010000018.1"/>
</dbReference>
<organism evidence="2 3">
    <name type="scientific">Cohnella nanjingensis</name>
    <dbReference type="NCBI Taxonomy" id="1387779"/>
    <lineage>
        <taxon>Bacteria</taxon>
        <taxon>Bacillati</taxon>
        <taxon>Bacillota</taxon>
        <taxon>Bacilli</taxon>
        <taxon>Bacillales</taxon>
        <taxon>Paenibacillaceae</taxon>
        <taxon>Cohnella</taxon>
    </lineage>
</organism>
<keyword evidence="1" id="KW-1133">Transmembrane helix</keyword>
<dbReference type="AlphaFoldDB" id="A0A7X0VEN0"/>
<keyword evidence="1" id="KW-0812">Transmembrane</keyword>
<feature type="transmembrane region" description="Helical" evidence="1">
    <location>
        <begin position="36"/>
        <end position="54"/>
    </location>
</feature>
<proteinExistence type="predicted"/>
<dbReference type="Proteomes" id="UP000547209">
    <property type="component" value="Unassembled WGS sequence"/>
</dbReference>
<feature type="transmembrane region" description="Helical" evidence="1">
    <location>
        <begin position="61"/>
        <end position="79"/>
    </location>
</feature>
<sequence length="116" mass="12725">MRSILFGIAASVGCILTCLVFLYWNPYSSDPPEPGTVRALTYMLILPACLGLVASALRSRLLMYAAFAWSLPCGLYLGVAAIPSYFNVFLVLLALYLVAAAGFKPLPRFRRSGRMR</sequence>
<accession>A0A7X0VEN0</accession>
<evidence type="ECO:0000313" key="3">
    <source>
        <dbReference type="Proteomes" id="UP000547209"/>
    </source>
</evidence>
<dbReference type="EMBL" id="JACJVP010000018">
    <property type="protein sequence ID" value="MBB6671182.1"/>
    <property type="molecule type" value="Genomic_DNA"/>
</dbReference>
<gene>
    <name evidence="2" type="ORF">H7C19_10825</name>
</gene>